<evidence type="ECO:0000256" key="1">
    <source>
        <dbReference type="ARBA" id="ARBA00004308"/>
    </source>
</evidence>
<evidence type="ECO:0000256" key="5">
    <source>
        <dbReference type="SAM" id="MobiDB-lite"/>
    </source>
</evidence>
<dbReference type="OMA" id="EFFCPVS"/>
<reference evidence="8" key="1">
    <citation type="submission" date="2016-03" db="EMBL/GenBank/DDBJ databases">
        <title>Draft genome sequence of Rosellinia necatrix.</title>
        <authorList>
            <person name="Kanematsu S."/>
        </authorList>
    </citation>
    <scope>NUCLEOTIDE SEQUENCE [LARGE SCALE GENOMIC DNA]</scope>
    <source>
        <strain evidence="8">W97</strain>
    </source>
</reference>
<accession>A0A1W2TMR4</accession>
<dbReference type="STRING" id="77044.A0A1W2TMR4"/>
<dbReference type="OrthoDB" id="266334at2759"/>
<protein>
    <submittedName>
        <fullName evidence="8">Putative sad1 unc domain-containing protein</fullName>
    </submittedName>
</protein>
<feature type="chain" id="PRO_5010733612" evidence="6">
    <location>
        <begin position="29"/>
        <end position="954"/>
    </location>
</feature>
<feature type="region of interest" description="Disordered" evidence="5">
    <location>
        <begin position="772"/>
        <end position="954"/>
    </location>
</feature>
<dbReference type="Gene3D" id="2.60.120.260">
    <property type="entry name" value="Galactose-binding domain-like"/>
    <property type="match status" value="1"/>
</dbReference>
<dbReference type="GO" id="GO:0005737">
    <property type="term" value="C:cytoplasm"/>
    <property type="evidence" value="ECO:0007669"/>
    <property type="project" value="TreeGrafter"/>
</dbReference>
<dbReference type="Pfam" id="PF07738">
    <property type="entry name" value="Sad1_UNC"/>
    <property type="match status" value="1"/>
</dbReference>
<keyword evidence="3" id="KW-1133">Transmembrane helix</keyword>
<feature type="signal peptide" evidence="6">
    <location>
        <begin position="1"/>
        <end position="28"/>
    </location>
</feature>
<feature type="region of interest" description="Disordered" evidence="5">
    <location>
        <begin position="77"/>
        <end position="118"/>
    </location>
</feature>
<keyword evidence="2" id="KW-0812">Transmembrane</keyword>
<dbReference type="InterPro" id="IPR012919">
    <property type="entry name" value="SUN_dom"/>
</dbReference>
<dbReference type="GO" id="GO:0016020">
    <property type="term" value="C:membrane"/>
    <property type="evidence" value="ECO:0007669"/>
    <property type="project" value="InterPro"/>
</dbReference>
<keyword evidence="6" id="KW-0732">Signal</keyword>
<feature type="compositionally biased region" description="Low complexity" evidence="5">
    <location>
        <begin position="565"/>
        <end position="582"/>
    </location>
</feature>
<dbReference type="InterPro" id="IPR045120">
    <property type="entry name" value="Suco/Slp1-like"/>
</dbReference>
<feature type="region of interest" description="Disordered" evidence="5">
    <location>
        <begin position="455"/>
        <end position="538"/>
    </location>
</feature>
<dbReference type="PANTHER" id="PTHR12953:SF0">
    <property type="entry name" value="SUN DOMAIN-CONTAINING OSSIFICATION FACTOR"/>
    <property type="match status" value="1"/>
</dbReference>
<proteinExistence type="predicted"/>
<feature type="compositionally biased region" description="Polar residues" evidence="5">
    <location>
        <begin position="816"/>
        <end position="846"/>
    </location>
</feature>
<keyword evidence="4" id="KW-0472">Membrane</keyword>
<keyword evidence="9" id="KW-1185">Reference proteome</keyword>
<evidence type="ECO:0000313" key="9">
    <source>
        <dbReference type="Proteomes" id="UP000054516"/>
    </source>
</evidence>
<feature type="region of interest" description="Disordered" evidence="5">
    <location>
        <begin position="560"/>
        <end position="609"/>
    </location>
</feature>
<evidence type="ECO:0000256" key="6">
    <source>
        <dbReference type="SAM" id="SignalP"/>
    </source>
</evidence>
<feature type="region of interest" description="Disordered" evidence="5">
    <location>
        <begin position="137"/>
        <end position="165"/>
    </location>
</feature>
<sequence length="954" mass="103548">MRPFVEGRLRALALVSLVVLPFAGVASAQADGGASTLRDAARSSPSAPSMEPTCESRTVNYITDSLPQQCLTTGPITSMPISDTASVVTTTSTPTSSDPVAHTSDVVGDDPEPEGEDLSTGAFMSFEEWKAMMVAKSGPDALEAKPRRSRDGRADAPGDGFDSLGDEGEISFDFDAYSDKISEIASSARPREQEKEKKEQVEMVAYEEGFTYYRSKDAGTTCKERFSYSSFDAGATVKKTGPGAKNPTAILVENKDSYMLLECGRKNKFFIVELSDVILVDTVVIANFEFFSSMVRQFRVSISDHYPVKLDKWKVLDTFQARNSRDIQPFLVENPQDWARYLRVEILSHYGNEYYCPVSLLRVHGLRMLDSWKQVDPSELEGEDESLSSIPEPAGENIEVADEPQLETEVIEPVRANNYTMAMEQSCWTPYWDGAYFQHTFPLVRDCTQANDPKFNASVHSKGPRGPAPTGPQSTTTVDNGVHSAMPNTSSAATAARQTADPLADSPRSGSPASAFAERPMSTGASIPPSSSSGSRDNTLITATATSMSQTANENTMMQNISKGKSSASTSIKPPSSRSSAKTSLGSQTTVRNKTSTPTSPPPSAPTVQDSFFKALTKRLQILESNSTLSLQYIESQSRFLQEALAKLERRQIAKVDLFLDKLNNTVLGELREVRILYDHIWQSTVIALESQREQTEHEIVALSTRVGVLADEVVFQKRMAIVQSVLLLGCLVLVIFSRGFAGSAVEAYYPSQFLPSSRLASPILPSTPRAQLKGARSGLRLSGDQSPTNTTPVRTRAASRSTQARPRINDDRNLGRTSEQGSTGPKGANSTLGIRSATQIRTLSDPSGLDFQPPTPSSMDDMAYDSEPAMTPNGDYFSATTSVNGDPAAGGGEEEEEASRMYPEMLARQSERQLTPTSDAEASEYILPRSGRPGIAHSGSTRKPLPALPEDPD</sequence>
<feature type="domain" description="SUN" evidence="7">
    <location>
        <begin position="200"/>
        <end position="368"/>
    </location>
</feature>
<feature type="compositionally biased region" description="Polar residues" evidence="5">
    <location>
        <begin position="784"/>
        <end position="794"/>
    </location>
</feature>
<dbReference type="EMBL" id="DF977480">
    <property type="protein sequence ID" value="GAP89638.1"/>
    <property type="molecule type" value="Genomic_DNA"/>
</dbReference>
<feature type="compositionally biased region" description="Low complexity" evidence="5">
    <location>
        <begin position="522"/>
        <end position="535"/>
    </location>
</feature>
<evidence type="ECO:0000256" key="3">
    <source>
        <dbReference type="ARBA" id="ARBA00022989"/>
    </source>
</evidence>
<evidence type="ECO:0000256" key="4">
    <source>
        <dbReference type="ARBA" id="ARBA00023136"/>
    </source>
</evidence>
<dbReference type="AlphaFoldDB" id="A0A1W2TMR4"/>
<dbReference type="GO" id="GO:0034975">
    <property type="term" value="P:protein folding in endoplasmic reticulum"/>
    <property type="evidence" value="ECO:0007669"/>
    <property type="project" value="TreeGrafter"/>
</dbReference>
<name>A0A1W2TMR4_ROSNE</name>
<dbReference type="PANTHER" id="PTHR12953">
    <property type="entry name" value="MEMBRANE PROTEIN CH1 RELATED"/>
    <property type="match status" value="1"/>
</dbReference>
<feature type="compositionally biased region" description="Low complexity" evidence="5">
    <location>
        <begin position="795"/>
        <end position="807"/>
    </location>
</feature>
<feature type="compositionally biased region" description="Acidic residues" evidence="5">
    <location>
        <begin position="107"/>
        <end position="117"/>
    </location>
</feature>
<feature type="compositionally biased region" description="Low complexity" evidence="5">
    <location>
        <begin position="82"/>
        <end position="101"/>
    </location>
</feature>
<gene>
    <name evidence="8" type="ORF">SAMD00023353_3500470</name>
</gene>
<evidence type="ECO:0000313" key="8">
    <source>
        <dbReference type="EMBL" id="GAP89638.1"/>
    </source>
</evidence>
<evidence type="ECO:0000259" key="7">
    <source>
        <dbReference type="PROSITE" id="PS51469"/>
    </source>
</evidence>
<feature type="compositionally biased region" description="Basic and acidic residues" evidence="5">
    <location>
        <begin position="142"/>
        <end position="156"/>
    </location>
</feature>
<evidence type="ECO:0000256" key="2">
    <source>
        <dbReference type="ARBA" id="ARBA00022692"/>
    </source>
</evidence>
<dbReference type="Proteomes" id="UP000054516">
    <property type="component" value="Unassembled WGS sequence"/>
</dbReference>
<feature type="compositionally biased region" description="Polar residues" evidence="5">
    <location>
        <begin position="583"/>
        <end position="594"/>
    </location>
</feature>
<dbReference type="GO" id="GO:0012505">
    <property type="term" value="C:endomembrane system"/>
    <property type="evidence" value="ECO:0007669"/>
    <property type="project" value="UniProtKB-SubCell"/>
</dbReference>
<comment type="subcellular location">
    <subcellularLocation>
        <location evidence="1">Endomembrane system</location>
    </subcellularLocation>
</comment>
<organism evidence="8">
    <name type="scientific">Rosellinia necatrix</name>
    <name type="common">White root-rot fungus</name>
    <dbReference type="NCBI Taxonomy" id="77044"/>
    <lineage>
        <taxon>Eukaryota</taxon>
        <taxon>Fungi</taxon>
        <taxon>Dikarya</taxon>
        <taxon>Ascomycota</taxon>
        <taxon>Pezizomycotina</taxon>
        <taxon>Sordariomycetes</taxon>
        <taxon>Xylariomycetidae</taxon>
        <taxon>Xylariales</taxon>
        <taxon>Xylariaceae</taxon>
        <taxon>Rosellinia</taxon>
    </lineage>
</organism>
<dbReference type="PROSITE" id="PS51469">
    <property type="entry name" value="SUN"/>
    <property type="match status" value="1"/>
</dbReference>